<evidence type="ECO:0000313" key="2">
    <source>
        <dbReference type="Proteomes" id="UP001060215"/>
    </source>
</evidence>
<proteinExistence type="predicted"/>
<keyword evidence="2" id="KW-1185">Reference proteome</keyword>
<name>A0ACC0GHI8_9ERIC</name>
<organism evidence="1 2">
    <name type="scientific">Camellia lanceoleosa</name>
    <dbReference type="NCBI Taxonomy" id="1840588"/>
    <lineage>
        <taxon>Eukaryota</taxon>
        <taxon>Viridiplantae</taxon>
        <taxon>Streptophyta</taxon>
        <taxon>Embryophyta</taxon>
        <taxon>Tracheophyta</taxon>
        <taxon>Spermatophyta</taxon>
        <taxon>Magnoliopsida</taxon>
        <taxon>eudicotyledons</taxon>
        <taxon>Gunneridae</taxon>
        <taxon>Pentapetalae</taxon>
        <taxon>asterids</taxon>
        <taxon>Ericales</taxon>
        <taxon>Theaceae</taxon>
        <taxon>Camellia</taxon>
    </lineage>
</organism>
<accession>A0ACC0GHI8</accession>
<keyword evidence="1" id="KW-0418">Kinase</keyword>
<comment type="caution">
    <text evidence="1">The sequence shown here is derived from an EMBL/GenBank/DDBJ whole genome shotgun (WGS) entry which is preliminary data.</text>
</comment>
<dbReference type="Proteomes" id="UP001060215">
    <property type="component" value="Chromosome 8"/>
</dbReference>
<dbReference type="EMBL" id="CM045765">
    <property type="protein sequence ID" value="KAI7999907.1"/>
    <property type="molecule type" value="Genomic_DNA"/>
</dbReference>
<sequence>MSEKEKMDKENTHRQCSEPEEKNKEREVTTEREDGHKETEETNARKEHFHPSTRMAPMVMEQLHGYDFKACPWPCSFFKVSPMKVLLLTLQNAPLGLDYERDKSFPSVFKVEVEEMNPCDGTEMNLFSHSQLLFTP</sequence>
<evidence type="ECO:0000313" key="1">
    <source>
        <dbReference type="EMBL" id="KAI7999907.1"/>
    </source>
</evidence>
<keyword evidence="1" id="KW-0808">Transferase</keyword>
<protein>
    <submittedName>
        <fullName evidence="1">Germinal center kinase 3</fullName>
    </submittedName>
</protein>
<gene>
    <name evidence="1" type="ORF">LOK49_LG09G00156</name>
</gene>
<reference evidence="1 2" key="1">
    <citation type="journal article" date="2022" name="Plant J.">
        <title>Chromosome-level genome of Camellia lanceoleosa provides a valuable resource for understanding genome evolution and self-incompatibility.</title>
        <authorList>
            <person name="Gong W."/>
            <person name="Xiao S."/>
            <person name="Wang L."/>
            <person name="Liao Z."/>
            <person name="Chang Y."/>
            <person name="Mo W."/>
            <person name="Hu G."/>
            <person name="Li W."/>
            <person name="Zhao G."/>
            <person name="Zhu H."/>
            <person name="Hu X."/>
            <person name="Ji K."/>
            <person name="Xiang X."/>
            <person name="Song Q."/>
            <person name="Yuan D."/>
            <person name="Jin S."/>
            <person name="Zhang L."/>
        </authorList>
    </citation>
    <scope>NUCLEOTIDE SEQUENCE [LARGE SCALE GENOMIC DNA]</scope>
    <source>
        <strain evidence="1">SQ_2022a</strain>
    </source>
</reference>